<keyword evidence="9" id="KW-1133">Transmembrane helix</keyword>
<comment type="subunit">
    <text evidence="2">Homodimer.</text>
</comment>
<feature type="chain" id="PRO_5043865959" description="Lactase-phlorizin hydrolase" evidence="10">
    <location>
        <begin position="20"/>
        <end position="1926"/>
    </location>
</feature>
<comment type="caution">
    <text evidence="11">The sequence shown here is derived from an EMBL/GenBank/DDBJ whole genome shotgun (WGS) entry which is preliminary data.</text>
</comment>
<evidence type="ECO:0000256" key="3">
    <source>
        <dbReference type="ARBA" id="ARBA00022801"/>
    </source>
</evidence>
<evidence type="ECO:0000256" key="7">
    <source>
        <dbReference type="RuleBase" id="RU004468"/>
    </source>
</evidence>
<comment type="similarity">
    <text evidence="1">Belongs to the glycosyl hydrolase 1 family.</text>
</comment>
<dbReference type="PROSITE" id="PS00653">
    <property type="entry name" value="GLYCOSYL_HYDROL_F1_2"/>
    <property type="match status" value="3"/>
</dbReference>
<organism evidence="11 12">
    <name type="scientific">Pleurodeles waltl</name>
    <name type="common">Iberian ribbed newt</name>
    <dbReference type="NCBI Taxonomy" id="8319"/>
    <lineage>
        <taxon>Eukaryota</taxon>
        <taxon>Metazoa</taxon>
        <taxon>Chordata</taxon>
        <taxon>Craniata</taxon>
        <taxon>Vertebrata</taxon>
        <taxon>Euteleostomi</taxon>
        <taxon>Amphibia</taxon>
        <taxon>Batrachia</taxon>
        <taxon>Caudata</taxon>
        <taxon>Salamandroidea</taxon>
        <taxon>Salamandridae</taxon>
        <taxon>Pleurodelinae</taxon>
        <taxon>Pleurodeles</taxon>
    </lineage>
</organism>
<dbReference type="PANTHER" id="PTHR10353:SF38">
    <property type="entry name" value="LACTASE_PHLORIZIN HYDROLASE"/>
    <property type="match status" value="1"/>
</dbReference>
<gene>
    <name evidence="11" type="ORF">NDU88_005862</name>
</gene>
<accession>A0AAV7UKH4</accession>
<evidence type="ECO:0000313" key="12">
    <source>
        <dbReference type="Proteomes" id="UP001066276"/>
    </source>
</evidence>
<dbReference type="FunFam" id="3.20.20.80:FF:000013">
    <property type="entry name" value="lactase-phlorizin hydrolase"/>
    <property type="match status" value="3"/>
</dbReference>
<protein>
    <recommendedName>
        <fullName evidence="13">Lactase-phlorizin hydrolase</fullName>
    </recommendedName>
</protein>
<evidence type="ECO:0000256" key="5">
    <source>
        <dbReference type="ARBA" id="ARBA00023295"/>
    </source>
</evidence>
<evidence type="ECO:0008006" key="13">
    <source>
        <dbReference type="Google" id="ProtNLM"/>
    </source>
</evidence>
<dbReference type="PROSITE" id="PS00572">
    <property type="entry name" value="GLYCOSYL_HYDROL_F1_1"/>
    <property type="match status" value="2"/>
</dbReference>
<dbReference type="InterPro" id="IPR001360">
    <property type="entry name" value="Glyco_hydro_1"/>
</dbReference>
<keyword evidence="9" id="KW-0472">Membrane</keyword>
<name>A0AAV7UKH4_PLEWA</name>
<dbReference type="GO" id="GO:0005975">
    <property type="term" value="P:carbohydrate metabolic process"/>
    <property type="evidence" value="ECO:0007669"/>
    <property type="project" value="InterPro"/>
</dbReference>
<feature type="region of interest" description="Disordered" evidence="8">
    <location>
        <begin position="1846"/>
        <end position="1877"/>
    </location>
</feature>
<dbReference type="InterPro" id="IPR018120">
    <property type="entry name" value="Glyco_hydro_1_AS"/>
</dbReference>
<evidence type="ECO:0000256" key="6">
    <source>
        <dbReference type="PROSITE-ProRule" id="PRU10055"/>
    </source>
</evidence>
<dbReference type="Pfam" id="PF00232">
    <property type="entry name" value="Glyco_hydro_1"/>
    <property type="match status" value="4"/>
</dbReference>
<evidence type="ECO:0000313" key="11">
    <source>
        <dbReference type="EMBL" id="KAJ1189111.1"/>
    </source>
</evidence>
<proteinExistence type="inferred from homology"/>
<evidence type="ECO:0000256" key="10">
    <source>
        <dbReference type="SAM" id="SignalP"/>
    </source>
</evidence>
<keyword evidence="5 7" id="KW-0326">Glycosidase</keyword>
<evidence type="ECO:0000256" key="1">
    <source>
        <dbReference type="ARBA" id="ARBA00010838"/>
    </source>
</evidence>
<dbReference type="InterPro" id="IPR017853">
    <property type="entry name" value="GH"/>
</dbReference>
<dbReference type="PRINTS" id="PR00131">
    <property type="entry name" value="GLHYDRLASE1"/>
</dbReference>
<reference evidence="11" key="1">
    <citation type="journal article" date="2022" name="bioRxiv">
        <title>Sequencing and chromosome-scale assembly of the giantPleurodeles waltlgenome.</title>
        <authorList>
            <person name="Brown T."/>
            <person name="Elewa A."/>
            <person name="Iarovenko S."/>
            <person name="Subramanian E."/>
            <person name="Araus A.J."/>
            <person name="Petzold A."/>
            <person name="Susuki M."/>
            <person name="Suzuki K.-i.T."/>
            <person name="Hayashi T."/>
            <person name="Toyoda A."/>
            <person name="Oliveira C."/>
            <person name="Osipova E."/>
            <person name="Leigh N.D."/>
            <person name="Simon A."/>
            <person name="Yun M.H."/>
        </authorList>
    </citation>
    <scope>NUCLEOTIDE SEQUENCE</scope>
    <source>
        <strain evidence="11">20211129_DDA</strain>
        <tissue evidence="11">Liver</tissue>
    </source>
</reference>
<dbReference type="InterPro" id="IPR033132">
    <property type="entry name" value="GH_1_N_CS"/>
</dbReference>
<dbReference type="GO" id="GO:0004553">
    <property type="term" value="F:hydrolase activity, hydrolyzing O-glycosyl compounds"/>
    <property type="evidence" value="ECO:0007669"/>
    <property type="project" value="InterPro"/>
</dbReference>
<feature type="transmembrane region" description="Helical" evidence="9">
    <location>
        <begin position="1895"/>
        <end position="1918"/>
    </location>
</feature>
<dbReference type="Gene3D" id="3.20.20.80">
    <property type="entry name" value="Glycosidases"/>
    <property type="match status" value="4"/>
</dbReference>
<feature type="active site" description="Nucleophile" evidence="6">
    <location>
        <position position="1750"/>
    </location>
</feature>
<keyword evidence="3 7" id="KW-0378">Hydrolase</keyword>
<keyword evidence="9" id="KW-0812">Transmembrane</keyword>
<keyword evidence="12" id="KW-1185">Reference proteome</keyword>
<keyword evidence="10" id="KW-0732">Signal</keyword>
<evidence type="ECO:0000256" key="2">
    <source>
        <dbReference type="ARBA" id="ARBA00011738"/>
    </source>
</evidence>
<dbReference type="Proteomes" id="UP001066276">
    <property type="component" value="Chromosome 3_1"/>
</dbReference>
<feature type="compositionally biased region" description="Polar residues" evidence="8">
    <location>
        <begin position="1857"/>
        <end position="1877"/>
    </location>
</feature>
<evidence type="ECO:0000256" key="9">
    <source>
        <dbReference type="SAM" id="Phobius"/>
    </source>
</evidence>
<sequence>MEAFWRALLLSLSCVACQGIEWEVVKNMIGVAGPLTKDILEKLNEENTSSMKQDVNSGLLPVEYGVCQGPFPNYLANYFSVLHESGATHYKLRLSWADLLPEGSTKNPDENQVQCYRKLLQTLAAANIKPVVILQHQELPPLLVARYGTWENRILADLFVDYADFAFQVFGDLVDTWITMEVTSPDKGLLFLQTLVHKKTYELYHKKYSSKDGKLSVALRMEDIFDGESSESQLQTLITEHMDFLALITHYNCENEAYFQENMKKLQNIKRNLKVLLFTLKLEDCFSSTMENRYLPAFAVFEAISKYDILPMGYDITEFIEPLPGSSESSPENQEDNQILKQNEKGYVVETATFSSYQTVFEKFAPQSDAERDSFLNDSFPTGFRWGTATASFQIEGGWAEDGKGESIWDRFSHQGHAHLNETTNIACDSYRKIDYDVYLLRGLQSQIYKFSISWARVFPTGYKSSQNLKGVNYYKKLISSLLDSNIEPMVTLFHWDLPQSLQDLGGWQNESIVDAFVDYADFCFATFGDQVKNWITFHEPWVVSYAGYGNGMHAPGIRDPGKASYKVAHLILKAHAKAWHLYNDRYRSKQHGKVGIALNADWAEPQDPADPEQVMAAERYMQFMLGWFAHPIFVNGDYPEVMKAQIQLRNQQCSSTEVNLPEFTEAEKQHLKGTADFFGLSHYTSRLVNTTGGGSCALEYEEIGNFSQHVDPSWSETASSWIKAVPWGLRRLLNFVKEEYTKTSIPIYITGNGAPTEYGGDVINDTKRIDYLKSYINEALKAIRNDGVSVESYIIWSLIDGFEGPPGYSQRFGLHYVNFEDANRQRTPKESAYFLSRLIEKHAFTKNRDNTIVQTLKYGGPLSKNEGLPASVVPSKSKIVWGRFSGQTAFERDMYYYGTVPADFKWGVSTSAYQVEGGWNADGKGLNTWDIFTHIPGNTNNNETGDIACDSYNKLEADLYMLRALRVKSYRFSLSWARIFPSGTKDSVNTHGVQYYNQLIDGLFAANITPMVTLHHFDLPQVLQDFGGWENDSLIEAFDSFADFCFQTFGDRVKFWMTFNQPHSIATAGYGVGVIPPNVKDDPGYAPYRVAHKLLKAHARVYHTYDQKYRQRQGGVISISLNTDWVEPKTLEEARDVQAADRYLQFSLGWFAHPIFKNGDYPEAMKLQLDAKSDLQGLPVSRLPVFTEEEKAYIKGTADVFCFNSYATKIVRHTTNKLKPVSFEEDMDLIQEVNPTWPTSAVGMHRPVAWGLRRLLNWIKEEYGEVPIYITENGVATDSKPDYEDMSRILYYKTYINEVLKARNVDGVNLQGYTAWSLMDNFEWIFGYSLRFGLHHVDFSNPSRPRTPKRSAIYYAEVIKNNGIPMQKEDEFLYGEFPKNFSWSAASASYQIEGAWRDDNKGLSIWDQFAHSRLRVENSENGDVACNSYYQFEQDVANLKNLKVTHYRFSIAWTRVMPDGTLNSVNEAGLDYYSRLINALLTANIKPQVTIYHWDLPQALQEVGGWENDTVVDRFKEYANLLFERLGDRVKFWITLNEPYIIANLGYGYGSSAPGISGRPGQAPYTVGHNLLKAHAEAWHLYNDNYRAKQGGMISITINSDWAEPRNPHKQEDIDAARRYVQFYGGWFAHPIFKNGDYNEVMKTRIRERSLAQGLTKSRLPEFTESEKQRIKGTFDFFGFNHYTTILASKLEFAPMVQSYDADRGVGSMVDRSWLGSGSIWLKVTPFGFRRILNWIKEEYNNPPIYVTENGISERGTSLNDPWRTHYYKSYVNEALKAVRLDGVDVRGYTAWSLMDNFEWATGYAERFGLYYTNYSDPSLARIAKESAKYYTTLIQCNGFPDPSTGPHPCLESRPEGTTSASTPVSRPTARPTTDPSATVHFLGLRVSTSDAAIALNVLFSLSIIAVLVVASLSYFYSKASKKNN</sequence>
<dbReference type="SUPFAM" id="SSF51445">
    <property type="entry name" value="(Trans)glycosidases"/>
    <property type="match status" value="4"/>
</dbReference>
<evidence type="ECO:0000256" key="8">
    <source>
        <dbReference type="SAM" id="MobiDB-lite"/>
    </source>
</evidence>
<feature type="active site" description="Nucleophile" evidence="6">
    <location>
        <position position="1273"/>
    </location>
</feature>
<evidence type="ECO:0000256" key="4">
    <source>
        <dbReference type="ARBA" id="ARBA00023180"/>
    </source>
</evidence>
<keyword evidence="4" id="KW-0325">Glycoprotein</keyword>
<dbReference type="PANTHER" id="PTHR10353">
    <property type="entry name" value="GLYCOSYL HYDROLASE"/>
    <property type="match status" value="1"/>
</dbReference>
<feature type="signal peptide" evidence="10">
    <location>
        <begin position="1"/>
        <end position="19"/>
    </location>
</feature>
<dbReference type="EMBL" id="JANPWB010000005">
    <property type="protein sequence ID" value="KAJ1189111.1"/>
    <property type="molecule type" value="Genomic_DNA"/>
</dbReference>